<dbReference type="GeneID" id="103671195"/>
<sequence>MQAPGSRSWGWRTLRLDPGEAPEDRLRWEEGGCGNPSTCQTAPTRRPALPELLTCLRDRLKSHDTSLSYPRGRDCEIGEPDAGAEEGKTARHLLSSLPSGLRILRENVL</sequence>
<name>A0A8M1F7Z1_URSMA</name>
<evidence type="ECO:0000313" key="2">
    <source>
        <dbReference type="Proteomes" id="UP000261680"/>
    </source>
</evidence>
<evidence type="ECO:0000256" key="1">
    <source>
        <dbReference type="SAM" id="MobiDB-lite"/>
    </source>
</evidence>
<dbReference type="AlphaFoldDB" id="A0A8M1F7Z1"/>
<feature type="region of interest" description="Disordered" evidence="1">
    <location>
        <begin position="65"/>
        <end position="87"/>
    </location>
</feature>
<organism evidence="2 3">
    <name type="scientific">Ursus maritimus</name>
    <name type="common">Polar bear</name>
    <name type="synonym">Thalarctos maritimus</name>
    <dbReference type="NCBI Taxonomy" id="29073"/>
    <lineage>
        <taxon>Eukaryota</taxon>
        <taxon>Metazoa</taxon>
        <taxon>Chordata</taxon>
        <taxon>Craniata</taxon>
        <taxon>Vertebrata</taxon>
        <taxon>Euteleostomi</taxon>
        <taxon>Mammalia</taxon>
        <taxon>Eutheria</taxon>
        <taxon>Laurasiatheria</taxon>
        <taxon>Carnivora</taxon>
        <taxon>Caniformia</taxon>
        <taxon>Ursidae</taxon>
        <taxon>Ursus</taxon>
    </lineage>
</organism>
<feature type="region of interest" description="Disordered" evidence="1">
    <location>
        <begin position="25"/>
        <end position="44"/>
    </location>
</feature>
<gene>
    <name evidence="3" type="primary">LOC103671195</name>
</gene>
<protein>
    <submittedName>
        <fullName evidence="3">Uncharacterized protein LOC103671195 isoform X2</fullName>
    </submittedName>
</protein>
<proteinExistence type="predicted"/>
<keyword evidence="2" id="KW-1185">Reference proteome</keyword>
<reference evidence="3" key="1">
    <citation type="submission" date="2025-08" db="UniProtKB">
        <authorList>
            <consortium name="RefSeq"/>
        </authorList>
    </citation>
    <scope>IDENTIFICATION</scope>
    <source>
        <tissue evidence="3">Whole blood</tissue>
    </source>
</reference>
<accession>A0A8M1F7Z1</accession>
<dbReference type="Proteomes" id="UP000261680">
    <property type="component" value="Unplaced"/>
</dbReference>
<evidence type="ECO:0000313" key="3">
    <source>
        <dbReference type="RefSeq" id="XP_040479466.1"/>
    </source>
</evidence>
<dbReference type="RefSeq" id="XP_040479466.1">
    <property type="nucleotide sequence ID" value="XM_040623532.1"/>
</dbReference>